<dbReference type="InterPro" id="IPR051081">
    <property type="entry name" value="HTH_MetalResp_TranReg"/>
</dbReference>
<dbReference type="PROSITE" id="PS50987">
    <property type="entry name" value="HTH_ARSR_2"/>
    <property type="match status" value="1"/>
</dbReference>
<keyword evidence="1" id="KW-0805">Transcription regulation</keyword>
<keyword evidence="7" id="KW-1185">Reference proteome</keyword>
<dbReference type="InterPro" id="IPR001845">
    <property type="entry name" value="HTH_ArsR_DNA-bd_dom"/>
</dbReference>
<evidence type="ECO:0000256" key="2">
    <source>
        <dbReference type="ARBA" id="ARBA00023125"/>
    </source>
</evidence>
<dbReference type="InterPro" id="IPR036390">
    <property type="entry name" value="WH_DNA-bd_sf"/>
</dbReference>
<feature type="domain" description="HTH arsR-type" evidence="5">
    <location>
        <begin position="156"/>
        <end position="250"/>
    </location>
</feature>
<evidence type="ECO:0000259" key="5">
    <source>
        <dbReference type="PROSITE" id="PS50987"/>
    </source>
</evidence>
<dbReference type="Pfam" id="PF00072">
    <property type="entry name" value="Response_reg"/>
    <property type="match status" value="1"/>
</dbReference>
<dbReference type="SMART" id="SM00448">
    <property type="entry name" value="REC"/>
    <property type="match status" value="1"/>
</dbReference>
<evidence type="ECO:0000313" key="6">
    <source>
        <dbReference type="EMBL" id="UYP47650.1"/>
    </source>
</evidence>
<dbReference type="NCBIfam" id="NF033788">
    <property type="entry name" value="HTH_metalloreg"/>
    <property type="match status" value="1"/>
</dbReference>
<keyword evidence="6" id="KW-0378">Hydrolase</keyword>
<evidence type="ECO:0000259" key="4">
    <source>
        <dbReference type="PROSITE" id="PS50110"/>
    </source>
</evidence>
<dbReference type="GO" id="GO:0050568">
    <property type="term" value="F:protein-glutamine glutaminase activity"/>
    <property type="evidence" value="ECO:0007669"/>
    <property type="project" value="UniProtKB-EC"/>
</dbReference>
<dbReference type="PRINTS" id="PR00778">
    <property type="entry name" value="HTHARSR"/>
</dbReference>
<dbReference type="EC" id="3.5.1.44" evidence="6"/>
<dbReference type="SUPFAM" id="SSF46785">
    <property type="entry name" value="Winged helix' DNA-binding domain"/>
    <property type="match status" value="1"/>
</dbReference>
<dbReference type="PANTHER" id="PTHR33154:SF36">
    <property type="entry name" value="TRANSCRIPTIONAL REGULATOR"/>
    <property type="match status" value="1"/>
</dbReference>
<feature type="domain" description="Response regulatory" evidence="4">
    <location>
        <begin position="1"/>
        <end position="104"/>
    </location>
</feature>
<dbReference type="Gene3D" id="1.10.10.10">
    <property type="entry name" value="Winged helix-like DNA-binding domain superfamily/Winged helix DNA-binding domain"/>
    <property type="match status" value="1"/>
</dbReference>
<dbReference type="InterPro" id="IPR001789">
    <property type="entry name" value="Sig_transdc_resp-reg_receiver"/>
</dbReference>
<gene>
    <name evidence="6" type="ORF">NEF87_003935</name>
</gene>
<dbReference type="InterPro" id="IPR011991">
    <property type="entry name" value="ArsR-like_HTH"/>
</dbReference>
<dbReference type="PROSITE" id="PS50110">
    <property type="entry name" value="RESPONSE_REGULATORY"/>
    <property type="match status" value="1"/>
</dbReference>
<dbReference type="CDD" id="cd17534">
    <property type="entry name" value="REC_DC-like"/>
    <property type="match status" value="1"/>
</dbReference>
<dbReference type="PANTHER" id="PTHR33154">
    <property type="entry name" value="TRANSCRIPTIONAL REGULATOR, ARSR FAMILY"/>
    <property type="match status" value="1"/>
</dbReference>
<evidence type="ECO:0000313" key="7">
    <source>
        <dbReference type="Proteomes" id="UP001208689"/>
    </source>
</evidence>
<dbReference type="InterPro" id="IPR036388">
    <property type="entry name" value="WH-like_DNA-bd_sf"/>
</dbReference>
<protein>
    <submittedName>
        <fullName evidence="6">Protein-glutamate methylesterase/protein-glutamine glutaminase</fullName>
        <ecNumber evidence="6">3.5.1.44</ecNumber>
    </submittedName>
</protein>
<evidence type="ECO:0000256" key="1">
    <source>
        <dbReference type="ARBA" id="ARBA00023015"/>
    </source>
</evidence>
<dbReference type="CDD" id="cd00090">
    <property type="entry name" value="HTH_ARSR"/>
    <property type="match status" value="1"/>
</dbReference>
<organism evidence="6 7">
    <name type="scientific">Candidatus Lokiarchaeum ossiferum</name>
    <dbReference type="NCBI Taxonomy" id="2951803"/>
    <lineage>
        <taxon>Archaea</taxon>
        <taxon>Promethearchaeati</taxon>
        <taxon>Promethearchaeota</taxon>
        <taxon>Promethearchaeia</taxon>
        <taxon>Promethearchaeales</taxon>
        <taxon>Promethearchaeaceae</taxon>
        <taxon>Candidatus Lokiarchaeum</taxon>
    </lineage>
</organism>
<dbReference type="SMART" id="SM00418">
    <property type="entry name" value="HTH_ARSR"/>
    <property type="match status" value="1"/>
</dbReference>
<sequence length="257" mass="29531">MGIGSLLSDMNYEPLKIVSSGEEAIKQVELSNPDLLLMDITLDGKMDGIDTANEIQKKHDIPIIFITAHEDIETLQKAKNVEPSSYIIKPIQTVNDLLPAIELAFHNFNIKQKLKMSDDKLKLIQDLIASDELKEGKHKNKENLKVRTSHISTKIHNEKDFQTLVGKLEVLGNMDRFLILEVLRTHQLKLSDIQKLIKKSQSTSSHHIKKLESEGLIKGWKKGKFTYYSIDKEKVQNFLDLWNAWIERKDIKKKGEH</sequence>
<keyword evidence="3" id="KW-0804">Transcription</keyword>
<dbReference type="Proteomes" id="UP001208689">
    <property type="component" value="Chromosome"/>
</dbReference>
<evidence type="ECO:0000256" key="3">
    <source>
        <dbReference type="ARBA" id="ARBA00023163"/>
    </source>
</evidence>
<name>A0ABY6HVU0_9ARCH</name>
<accession>A0ABY6HVU0</accession>
<proteinExistence type="predicted"/>
<dbReference type="Pfam" id="PF01022">
    <property type="entry name" value="HTH_5"/>
    <property type="match status" value="1"/>
</dbReference>
<dbReference type="InterPro" id="IPR011006">
    <property type="entry name" value="CheY-like_superfamily"/>
</dbReference>
<dbReference type="SUPFAM" id="SSF52172">
    <property type="entry name" value="CheY-like"/>
    <property type="match status" value="1"/>
</dbReference>
<dbReference type="EMBL" id="CP104013">
    <property type="protein sequence ID" value="UYP47650.1"/>
    <property type="molecule type" value="Genomic_DNA"/>
</dbReference>
<keyword evidence="2" id="KW-0238">DNA-binding</keyword>
<reference evidence="6" key="1">
    <citation type="submission" date="2022-09" db="EMBL/GenBank/DDBJ databases">
        <title>Actin cytoskeleton and complex cell architecture in an #Asgard archaeon.</title>
        <authorList>
            <person name="Ponce Toledo R.I."/>
            <person name="Schleper C."/>
            <person name="Rodrigues Oliveira T."/>
            <person name="Wollweber F."/>
            <person name="Xu J."/>
            <person name="Rittmann S."/>
            <person name="Klingl A."/>
            <person name="Pilhofer M."/>
        </authorList>
    </citation>
    <scope>NUCLEOTIDE SEQUENCE</scope>
    <source>
        <strain evidence="6">B-35</strain>
    </source>
</reference>
<dbReference type="Gene3D" id="3.40.50.2300">
    <property type="match status" value="1"/>
</dbReference>